<dbReference type="Proteomes" id="UP000256519">
    <property type="component" value="Unassembled WGS sequence"/>
</dbReference>
<name>A0A3D8X386_PRIMG</name>
<evidence type="ECO:0000259" key="1">
    <source>
        <dbReference type="PROSITE" id="PS51186"/>
    </source>
</evidence>
<dbReference type="CDD" id="cd04301">
    <property type="entry name" value="NAT_SF"/>
    <property type="match status" value="1"/>
</dbReference>
<dbReference type="EMBL" id="PQWM01000009">
    <property type="protein sequence ID" value="RDZ14606.1"/>
    <property type="molecule type" value="Genomic_DNA"/>
</dbReference>
<protein>
    <submittedName>
        <fullName evidence="2">N-acetyltransferase</fullName>
    </submittedName>
</protein>
<keyword evidence="2" id="KW-0808">Transferase</keyword>
<feature type="domain" description="N-acetyltransferase" evidence="1">
    <location>
        <begin position="10"/>
        <end position="149"/>
    </location>
</feature>
<proteinExistence type="predicted"/>
<comment type="caution">
    <text evidence="2">The sequence shown here is derived from an EMBL/GenBank/DDBJ whole genome shotgun (WGS) entry which is preliminary data.</text>
</comment>
<dbReference type="InterPro" id="IPR000182">
    <property type="entry name" value="GNAT_dom"/>
</dbReference>
<organism evidence="2 3">
    <name type="scientific">Priestia megaterium</name>
    <name type="common">Bacillus megaterium</name>
    <dbReference type="NCBI Taxonomy" id="1404"/>
    <lineage>
        <taxon>Bacteria</taxon>
        <taxon>Bacillati</taxon>
        <taxon>Bacillota</taxon>
        <taxon>Bacilli</taxon>
        <taxon>Bacillales</taxon>
        <taxon>Bacillaceae</taxon>
        <taxon>Priestia</taxon>
    </lineage>
</organism>
<dbReference type="InterPro" id="IPR016181">
    <property type="entry name" value="Acyl_CoA_acyltransferase"/>
</dbReference>
<sequence length="149" mass="16977">MLQILEHKRVDIALQIVAVQVEAYQEEARLIGFSDIPQLTESKENIMKSKEVFIGEMIEGKLAGVLSFEKERGRLTICRLVVLPQYFRKGIGSRLLTHVLQRYSECECMVSTAERNTPAIKLYEAHQFSIIKHTVAADNLVLVTMKKNT</sequence>
<evidence type="ECO:0000313" key="3">
    <source>
        <dbReference type="Proteomes" id="UP000256519"/>
    </source>
</evidence>
<accession>A0A3D8X386</accession>
<gene>
    <name evidence="2" type="ORF">C3744_11965</name>
</gene>
<reference evidence="2 3" key="1">
    <citation type="journal article" date="2018" name="Appl. Environ. Microbiol.">
        <title>Antimicrobial susceptibility testing and tentative epidemiological cut-off values of five Bacillus species relevant for use as animal feed additives or for plant protection.</title>
        <authorList>
            <person name="Agerso Y."/>
            <person name="Stuer-Lauridsen B."/>
            <person name="Bjerre K."/>
            <person name="Jensen M.G."/>
            <person name="Johansen E."/>
            <person name="Bennedsen M."/>
            <person name="Brockmann E."/>
            <person name="Nielsen B."/>
        </authorList>
    </citation>
    <scope>NUCLEOTIDE SEQUENCE [LARGE SCALE GENOMIC DNA]</scope>
    <source>
        <strain evidence="2 3">CHCC20162</strain>
    </source>
</reference>
<dbReference type="PROSITE" id="PS51186">
    <property type="entry name" value="GNAT"/>
    <property type="match status" value="1"/>
</dbReference>
<dbReference type="RefSeq" id="WP_116074266.1">
    <property type="nucleotide sequence ID" value="NZ_CP187630.1"/>
</dbReference>
<evidence type="ECO:0000313" key="2">
    <source>
        <dbReference type="EMBL" id="RDZ14606.1"/>
    </source>
</evidence>
<dbReference type="Gene3D" id="3.40.630.30">
    <property type="match status" value="1"/>
</dbReference>
<dbReference type="SUPFAM" id="SSF55729">
    <property type="entry name" value="Acyl-CoA N-acyltransferases (Nat)"/>
    <property type="match status" value="1"/>
</dbReference>
<dbReference type="GO" id="GO:0016747">
    <property type="term" value="F:acyltransferase activity, transferring groups other than amino-acyl groups"/>
    <property type="evidence" value="ECO:0007669"/>
    <property type="project" value="InterPro"/>
</dbReference>
<dbReference type="Pfam" id="PF00583">
    <property type="entry name" value="Acetyltransf_1"/>
    <property type="match status" value="1"/>
</dbReference>
<dbReference type="AlphaFoldDB" id="A0A3D8X386"/>